<organism evidence="1">
    <name type="scientific">viral metagenome</name>
    <dbReference type="NCBI Taxonomy" id="1070528"/>
    <lineage>
        <taxon>unclassified sequences</taxon>
        <taxon>metagenomes</taxon>
        <taxon>organismal metagenomes</taxon>
    </lineage>
</organism>
<dbReference type="InterPro" id="IPR036453">
    <property type="entry name" value="GluRdtase_dimer_dom_sf"/>
</dbReference>
<proteinExistence type="predicted"/>
<dbReference type="SUPFAM" id="SSF69075">
    <property type="entry name" value="Glutamyl tRNA-reductase dimerization domain"/>
    <property type="match status" value="1"/>
</dbReference>
<accession>A0A6C0HQW7</accession>
<dbReference type="EMBL" id="MN740002">
    <property type="protein sequence ID" value="QHT82505.1"/>
    <property type="molecule type" value="Genomic_DNA"/>
</dbReference>
<sequence length="329" mass="38470">MTMAMRYTLKDFTDITFNGFDIKLPEETLVIITELSQQVGSPTYVKTPTFHKRENVLKMGGNDSIGGNDFKRKKKNKPNEILNDDDWETIRSFQATKMEQKVGIDAQIDLMRSWLNKMSDKMYVEPFEKIMEILNQLIADGISDSDMLRVGTTIFDIASNNRFYSKLYADLYTKLIENYQVMRNIFNENLASFMELFNCIEYVDSEKDYDKFCKINKDNERRKALSLFFVNLTINKIISEDKLKEMASSLLNKLLSFIMEENRKNEVDEITENIALLYSYNKKLYDTCEEKFDGVSFGEMIEKLAHCKAKTYPSLSNKSIFKFMDLVEM</sequence>
<dbReference type="GO" id="GO:0008883">
    <property type="term" value="F:glutamyl-tRNA reductase activity"/>
    <property type="evidence" value="ECO:0007669"/>
    <property type="project" value="InterPro"/>
</dbReference>
<protein>
    <recommendedName>
        <fullName evidence="2">MIF4G domain-containing protein</fullName>
    </recommendedName>
</protein>
<dbReference type="GO" id="GO:0050661">
    <property type="term" value="F:NADP binding"/>
    <property type="evidence" value="ECO:0007669"/>
    <property type="project" value="InterPro"/>
</dbReference>
<dbReference type="GO" id="GO:0033014">
    <property type="term" value="P:tetrapyrrole biosynthetic process"/>
    <property type="evidence" value="ECO:0007669"/>
    <property type="project" value="InterPro"/>
</dbReference>
<dbReference type="AlphaFoldDB" id="A0A6C0HQW7"/>
<evidence type="ECO:0000313" key="1">
    <source>
        <dbReference type="EMBL" id="QHT82505.1"/>
    </source>
</evidence>
<evidence type="ECO:0008006" key="2">
    <source>
        <dbReference type="Google" id="ProtNLM"/>
    </source>
</evidence>
<reference evidence="1" key="1">
    <citation type="journal article" date="2020" name="Nature">
        <title>Giant virus diversity and host interactions through global metagenomics.</title>
        <authorList>
            <person name="Schulz F."/>
            <person name="Roux S."/>
            <person name="Paez-Espino D."/>
            <person name="Jungbluth S."/>
            <person name="Walsh D.A."/>
            <person name="Denef V.J."/>
            <person name="McMahon K.D."/>
            <person name="Konstantinidis K.T."/>
            <person name="Eloe-Fadrosh E.A."/>
            <person name="Kyrpides N.C."/>
            <person name="Woyke T."/>
        </authorList>
    </citation>
    <scope>NUCLEOTIDE SEQUENCE</scope>
    <source>
        <strain evidence="1">GVMAG-M-3300023184-165</strain>
    </source>
</reference>
<dbReference type="Gene3D" id="1.25.40.180">
    <property type="match status" value="1"/>
</dbReference>
<name>A0A6C0HQW7_9ZZZZ</name>